<evidence type="ECO:0000313" key="2">
    <source>
        <dbReference type="Proteomes" id="UP001232148"/>
    </source>
</evidence>
<accession>A0AAD9HIE4</accession>
<evidence type="ECO:0000313" key="1">
    <source>
        <dbReference type="EMBL" id="KAK2029690.1"/>
    </source>
</evidence>
<dbReference type="AlphaFoldDB" id="A0AAD9HIE4"/>
<dbReference type="Proteomes" id="UP001232148">
    <property type="component" value="Unassembled WGS sequence"/>
</dbReference>
<reference evidence="1" key="1">
    <citation type="submission" date="2021-06" db="EMBL/GenBank/DDBJ databases">
        <title>Comparative genomics, transcriptomics and evolutionary studies reveal genomic signatures of adaptation to plant cell wall in hemibiotrophic fungi.</title>
        <authorList>
            <consortium name="DOE Joint Genome Institute"/>
            <person name="Baroncelli R."/>
            <person name="Diaz J.F."/>
            <person name="Benocci T."/>
            <person name="Peng M."/>
            <person name="Battaglia E."/>
            <person name="Haridas S."/>
            <person name="Andreopoulos W."/>
            <person name="Labutti K."/>
            <person name="Pangilinan J."/>
            <person name="Floch G.L."/>
            <person name="Makela M.R."/>
            <person name="Henrissat B."/>
            <person name="Grigoriev I.V."/>
            <person name="Crouch J.A."/>
            <person name="De Vries R.P."/>
            <person name="Sukno S.A."/>
            <person name="Thon M.R."/>
        </authorList>
    </citation>
    <scope>NUCLEOTIDE SEQUENCE</scope>
    <source>
        <strain evidence="1">MAFF235873</strain>
    </source>
</reference>
<keyword evidence="2" id="KW-1185">Reference proteome</keyword>
<protein>
    <submittedName>
        <fullName evidence="1">Uncharacterized protein</fullName>
    </submittedName>
</protein>
<organism evidence="1 2">
    <name type="scientific">Colletotrichum zoysiae</name>
    <dbReference type="NCBI Taxonomy" id="1216348"/>
    <lineage>
        <taxon>Eukaryota</taxon>
        <taxon>Fungi</taxon>
        <taxon>Dikarya</taxon>
        <taxon>Ascomycota</taxon>
        <taxon>Pezizomycotina</taxon>
        <taxon>Sordariomycetes</taxon>
        <taxon>Hypocreomycetidae</taxon>
        <taxon>Glomerellales</taxon>
        <taxon>Glomerellaceae</taxon>
        <taxon>Colletotrichum</taxon>
        <taxon>Colletotrichum graminicola species complex</taxon>
    </lineage>
</organism>
<comment type="caution">
    <text evidence="1">The sequence shown here is derived from an EMBL/GenBank/DDBJ whole genome shotgun (WGS) entry which is preliminary data.</text>
</comment>
<dbReference type="EMBL" id="MU842860">
    <property type="protein sequence ID" value="KAK2029690.1"/>
    <property type="molecule type" value="Genomic_DNA"/>
</dbReference>
<name>A0AAD9HIE4_9PEZI</name>
<gene>
    <name evidence="1" type="ORF">LX32DRAFT_348624</name>
</gene>
<proteinExistence type="predicted"/>
<sequence>MCVPINRAEPRNFVFLYTISLSIYLNFCPFEETERPAKYSSANVISFRYQYRFFVQLYLSLSAYKVGLYP</sequence>